<proteinExistence type="predicted"/>
<dbReference type="AlphaFoldDB" id="A0A7Z0MPM6"/>
<dbReference type="EMBL" id="JACCHS010000168">
    <property type="protein sequence ID" value="NYT47516.1"/>
    <property type="molecule type" value="Genomic_DNA"/>
</dbReference>
<reference evidence="2 3" key="1">
    <citation type="submission" date="2020-05" db="EMBL/GenBank/DDBJ databases">
        <title>Horizontal transmission and recombination maintain forever young bacterial symbiont genomes.</title>
        <authorList>
            <person name="Russell S.L."/>
            <person name="Pepper-Tunick E."/>
            <person name="Svedberg J."/>
            <person name="Byrne A."/>
            <person name="Ruelas Castillo J."/>
            <person name="Vollmers C."/>
            <person name="Beinart R.A."/>
            <person name="Corbett-Detig R."/>
        </authorList>
    </citation>
    <scope>NUCLEOTIDE SEQUENCE [LARGE SCALE GENOMIC DNA]</scope>
    <source>
        <strain evidence="2">4727-3</strain>
    </source>
</reference>
<keyword evidence="1" id="KW-1133">Transmembrane helix</keyword>
<evidence type="ECO:0000313" key="3">
    <source>
        <dbReference type="Proteomes" id="UP000537890"/>
    </source>
</evidence>
<comment type="caution">
    <text evidence="2">The sequence shown here is derived from an EMBL/GenBank/DDBJ whole genome shotgun (WGS) entry which is preliminary data.</text>
</comment>
<organism evidence="2 3">
    <name type="scientific">Candidatus Methanofishera endochildressiae</name>
    <dbReference type="NCBI Taxonomy" id="2738884"/>
    <lineage>
        <taxon>Bacteria</taxon>
        <taxon>Pseudomonadati</taxon>
        <taxon>Pseudomonadota</taxon>
        <taxon>Gammaproteobacteria</taxon>
        <taxon>Candidatus Methanofishera</taxon>
    </lineage>
</organism>
<gene>
    <name evidence="2" type="ORF">H0A75_08045</name>
</gene>
<evidence type="ECO:0000256" key="1">
    <source>
        <dbReference type="SAM" id="Phobius"/>
    </source>
</evidence>
<sequence>MAAKLPGGRTIGVGHCARAEMAFIIASLGIEMGALDKNVFSVIIFTAFILNLLTPLLLKGCAVLINKQIHSVDYSSRK</sequence>
<feature type="transmembrane region" description="Helical" evidence="1">
    <location>
        <begin position="39"/>
        <end position="58"/>
    </location>
</feature>
<dbReference type="Gene3D" id="1.20.1530.20">
    <property type="match status" value="1"/>
</dbReference>
<protein>
    <recommendedName>
        <fullName evidence="4">Cation/H+ exchanger domain-containing protein</fullName>
    </recommendedName>
</protein>
<keyword evidence="1" id="KW-0472">Membrane</keyword>
<evidence type="ECO:0000313" key="2">
    <source>
        <dbReference type="EMBL" id="NYT47516.1"/>
    </source>
</evidence>
<name>A0A7Z0MPM6_9GAMM</name>
<dbReference type="Proteomes" id="UP000537890">
    <property type="component" value="Unassembled WGS sequence"/>
</dbReference>
<evidence type="ECO:0008006" key="4">
    <source>
        <dbReference type="Google" id="ProtNLM"/>
    </source>
</evidence>
<accession>A0A7Z0MPM6</accession>
<dbReference type="InterPro" id="IPR038770">
    <property type="entry name" value="Na+/solute_symporter_sf"/>
</dbReference>
<keyword evidence="1" id="KW-0812">Transmembrane</keyword>